<feature type="transmembrane region" description="Helical" evidence="1">
    <location>
        <begin position="346"/>
        <end position="367"/>
    </location>
</feature>
<evidence type="ECO:0000259" key="2">
    <source>
        <dbReference type="Pfam" id="PF00892"/>
    </source>
</evidence>
<name>A0A9N9B1J2_9GLOM</name>
<proteinExistence type="predicted"/>
<feature type="transmembrane region" description="Helical" evidence="1">
    <location>
        <begin position="179"/>
        <end position="202"/>
    </location>
</feature>
<keyword evidence="1" id="KW-1133">Transmembrane helix</keyword>
<evidence type="ECO:0000313" key="3">
    <source>
        <dbReference type="EMBL" id="CAG8549244.1"/>
    </source>
</evidence>
<dbReference type="Pfam" id="PF00892">
    <property type="entry name" value="EamA"/>
    <property type="match status" value="1"/>
</dbReference>
<accession>A0A9N9B1J2</accession>
<dbReference type="AlphaFoldDB" id="A0A9N9B1J2"/>
<keyword evidence="1" id="KW-0812">Transmembrane</keyword>
<evidence type="ECO:0000256" key="1">
    <source>
        <dbReference type="SAM" id="Phobius"/>
    </source>
</evidence>
<dbReference type="OrthoDB" id="10062838at2759"/>
<feature type="transmembrane region" description="Helical" evidence="1">
    <location>
        <begin position="307"/>
        <end position="326"/>
    </location>
</feature>
<dbReference type="InterPro" id="IPR026505">
    <property type="entry name" value="Solute_c_fam_35_mem_F3/F4"/>
</dbReference>
<feature type="transmembrane region" description="Helical" evidence="1">
    <location>
        <begin position="103"/>
        <end position="122"/>
    </location>
</feature>
<feature type="transmembrane region" description="Helical" evidence="1">
    <location>
        <begin position="35"/>
        <end position="55"/>
    </location>
</feature>
<dbReference type="PANTHER" id="PTHR19346">
    <property type="entry name" value="SUGAR PHOSPHATE TRANSPORTER DOMAIN-CONTAINING PROTEIN"/>
    <property type="match status" value="1"/>
</dbReference>
<dbReference type="Gene3D" id="1.10.3730.20">
    <property type="match status" value="1"/>
</dbReference>
<gene>
    <name evidence="3" type="ORF">POCULU_LOCUS4933</name>
</gene>
<reference evidence="3" key="1">
    <citation type="submission" date="2021-06" db="EMBL/GenBank/DDBJ databases">
        <authorList>
            <person name="Kallberg Y."/>
            <person name="Tangrot J."/>
            <person name="Rosling A."/>
        </authorList>
    </citation>
    <scope>NUCLEOTIDE SEQUENCE</scope>
    <source>
        <strain evidence="3">IA702</strain>
    </source>
</reference>
<feature type="transmembrane region" description="Helical" evidence="1">
    <location>
        <begin position="374"/>
        <end position="394"/>
    </location>
</feature>
<keyword evidence="4" id="KW-1185">Reference proteome</keyword>
<feature type="domain" description="EamA" evidence="2">
    <location>
        <begin position="184"/>
        <end position="255"/>
    </location>
</feature>
<feature type="transmembrane region" description="Helical" evidence="1">
    <location>
        <begin position="208"/>
        <end position="231"/>
    </location>
</feature>
<dbReference type="InterPro" id="IPR000620">
    <property type="entry name" value="EamA_dom"/>
</dbReference>
<dbReference type="EMBL" id="CAJVPJ010000688">
    <property type="protein sequence ID" value="CAG8549244.1"/>
    <property type="molecule type" value="Genomic_DNA"/>
</dbReference>
<dbReference type="GO" id="GO:0016020">
    <property type="term" value="C:membrane"/>
    <property type="evidence" value="ECO:0007669"/>
    <property type="project" value="InterPro"/>
</dbReference>
<dbReference type="PANTHER" id="PTHR19346:SF4">
    <property type="entry name" value="SUGAR PHOSPHATE TRANSPORTER DOMAIN-CONTAINING PROTEIN"/>
    <property type="match status" value="1"/>
</dbReference>
<keyword evidence="1" id="KW-0472">Membrane</keyword>
<protein>
    <submittedName>
        <fullName evidence="3">3074_t:CDS:1</fullName>
    </submittedName>
</protein>
<organism evidence="3 4">
    <name type="scientific">Paraglomus occultum</name>
    <dbReference type="NCBI Taxonomy" id="144539"/>
    <lineage>
        <taxon>Eukaryota</taxon>
        <taxon>Fungi</taxon>
        <taxon>Fungi incertae sedis</taxon>
        <taxon>Mucoromycota</taxon>
        <taxon>Glomeromycotina</taxon>
        <taxon>Glomeromycetes</taxon>
        <taxon>Paraglomerales</taxon>
        <taxon>Paraglomeraceae</taxon>
        <taxon>Paraglomus</taxon>
    </lineage>
</organism>
<feature type="transmembrane region" description="Helical" evidence="1">
    <location>
        <begin position="238"/>
        <end position="255"/>
    </location>
</feature>
<feature type="transmembrane region" description="Helical" evidence="1">
    <location>
        <begin position="275"/>
        <end position="295"/>
    </location>
</feature>
<sequence>MPLHSDDEISHFLNEQNLHTVLPGFNRKNVLSRKYLGLGVLGICVASFVAQTVSIDARRIFIAEKYPGEQIQVSNILFAETFYKLQEITQFVQKDMEYHKPYFILWISHSCYTFIIPLQIAIGSNPQNYIRELLMVGSQLVTSFGKEARTFLTDDEDETECQIDATAYDMILSKQYRHVVVHLFKLAAFFAISICVPAYIWYIAVNLIAMANLTAIYNTSCFFAYIFSILLLGESLKLQKVIAVALSIIGIVIMSNQKNAPKEDQVPMNYGYDFVAGNVIACIGASFYGLYEVLYKKYASPSTPSGLFANTLTGLMGVFTFLFLWIPIPILHITGIEPFALPSARTFGYILLNASAGVFFNASFMFSIALTNPLFASIGVMVTIPIVTMVDMLVTHTSVALGTVVGSLCILAAFGLLIWADFKSDRGKQSIQEEDIG</sequence>
<comment type="caution">
    <text evidence="3">The sequence shown here is derived from an EMBL/GenBank/DDBJ whole genome shotgun (WGS) entry which is preliminary data.</text>
</comment>
<evidence type="ECO:0000313" key="4">
    <source>
        <dbReference type="Proteomes" id="UP000789572"/>
    </source>
</evidence>
<dbReference type="Proteomes" id="UP000789572">
    <property type="component" value="Unassembled WGS sequence"/>
</dbReference>
<feature type="transmembrane region" description="Helical" evidence="1">
    <location>
        <begin position="400"/>
        <end position="420"/>
    </location>
</feature>
<dbReference type="SUPFAM" id="SSF103481">
    <property type="entry name" value="Multidrug resistance efflux transporter EmrE"/>
    <property type="match status" value="1"/>
</dbReference>
<dbReference type="InterPro" id="IPR037185">
    <property type="entry name" value="EmrE-like"/>
</dbReference>